<dbReference type="InterPro" id="IPR007329">
    <property type="entry name" value="FMN-bd"/>
</dbReference>
<accession>A0A921MJX8</accession>
<feature type="domain" description="FMN-binding" evidence="1">
    <location>
        <begin position="11"/>
        <end position="76"/>
    </location>
</feature>
<dbReference type="AlphaFoldDB" id="A0A921MJX8"/>
<dbReference type="SMART" id="SM00900">
    <property type="entry name" value="FMN_bind"/>
    <property type="match status" value="1"/>
</dbReference>
<evidence type="ECO:0000313" key="2">
    <source>
        <dbReference type="EMBL" id="HJG85680.1"/>
    </source>
</evidence>
<name>A0A921MJX8_9FIRM</name>
<reference evidence="2" key="2">
    <citation type="submission" date="2021-09" db="EMBL/GenBank/DDBJ databases">
        <authorList>
            <person name="Gilroy R."/>
        </authorList>
    </citation>
    <scope>NUCLEOTIDE SEQUENCE</scope>
    <source>
        <strain evidence="2">CHK179-5677</strain>
    </source>
</reference>
<sequence>MTVTLTVTGSTVDSLTVEGAGETEAIGGAAITGFNETFAGYAGQDVSQVAEVDAVSGATLTSAAVQDALKDVLSQAAGE</sequence>
<proteinExistence type="predicted"/>
<protein>
    <submittedName>
        <fullName evidence="2">FMN-binding protein</fullName>
    </submittedName>
</protein>
<dbReference type="GO" id="GO:0016020">
    <property type="term" value="C:membrane"/>
    <property type="evidence" value="ECO:0007669"/>
    <property type="project" value="InterPro"/>
</dbReference>
<reference evidence="2" key="1">
    <citation type="journal article" date="2021" name="PeerJ">
        <title>Extensive microbial diversity within the chicken gut microbiome revealed by metagenomics and culture.</title>
        <authorList>
            <person name="Gilroy R."/>
            <person name="Ravi A."/>
            <person name="Getino M."/>
            <person name="Pursley I."/>
            <person name="Horton D.L."/>
            <person name="Alikhan N.F."/>
            <person name="Baker D."/>
            <person name="Gharbi K."/>
            <person name="Hall N."/>
            <person name="Watson M."/>
            <person name="Adriaenssens E.M."/>
            <person name="Foster-Nyarko E."/>
            <person name="Jarju S."/>
            <person name="Secka A."/>
            <person name="Antonio M."/>
            <person name="Oren A."/>
            <person name="Chaudhuri R.R."/>
            <person name="La Ragione R."/>
            <person name="Hildebrand F."/>
            <person name="Pallen M.J."/>
        </authorList>
    </citation>
    <scope>NUCLEOTIDE SEQUENCE</scope>
    <source>
        <strain evidence="2">CHK179-5677</strain>
    </source>
</reference>
<dbReference type="Proteomes" id="UP000760668">
    <property type="component" value="Unassembled WGS sequence"/>
</dbReference>
<evidence type="ECO:0000259" key="1">
    <source>
        <dbReference type="SMART" id="SM00900"/>
    </source>
</evidence>
<organism evidence="2 3">
    <name type="scientific">Pseudoflavonifractor capillosus</name>
    <dbReference type="NCBI Taxonomy" id="106588"/>
    <lineage>
        <taxon>Bacteria</taxon>
        <taxon>Bacillati</taxon>
        <taxon>Bacillota</taxon>
        <taxon>Clostridia</taxon>
        <taxon>Eubacteriales</taxon>
        <taxon>Oscillospiraceae</taxon>
        <taxon>Pseudoflavonifractor</taxon>
    </lineage>
</organism>
<dbReference type="GO" id="GO:0010181">
    <property type="term" value="F:FMN binding"/>
    <property type="evidence" value="ECO:0007669"/>
    <property type="project" value="InterPro"/>
</dbReference>
<comment type="caution">
    <text evidence="2">The sequence shown here is derived from an EMBL/GenBank/DDBJ whole genome shotgun (WGS) entry which is preliminary data.</text>
</comment>
<gene>
    <name evidence="2" type="ORF">K8V01_01415</name>
</gene>
<dbReference type="EMBL" id="DYUC01000013">
    <property type="protein sequence ID" value="HJG85680.1"/>
    <property type="molecule type" value="Genomic_DNA"/>
</dbReference>
<dbReference type="Pfam" id="PF04205">
    <property type="entry name" value="FMN_bind"/>
    <property type="match status" value="1"/>
</dbReference>
<dbReference type="Gene3D" id="3.90.1010.20">
    <property type="match status" value="1"/>
</dbReference>
<evidence type="ECO:0000313" key="3">
    <source>
        <dbReference type="Proteomes" id="UP000760668"/>
    </source>
</evidence>